<evidence type="ECO:0000313" key="2">
    <source>
        <dbReference type="EMBL" id="CAG9830947.1"/>
    </source>
</evidence>
<dbReference type="EMBL" id="OU898278">
    <property type="protein sequence ID" value="CAG9830947.1"/>
    <property type="molecule type" value="Genomic_DNA"/>
</dbReference>
<dbReference type="AlphaFoldDB" id="A0A9N9XA54"/>
<reference evidence="2" key="1">
    <citation type="submission" date="2022-01" db="EMBL/GenBank/DDBJ databases">
        <authorList>
            <person name="King R."/>
        </authorList>
    </citation>
    <scope>NUCLEOTIDE SEQUENCE</scope>
</reference>
<evidence type="ECO:0000256" key="1">
    <source>
        <dbReference type="SAM" id="SignalP"/>
    </source>
</evidence>
<feature type="signal peptide" evidence="1">
    <location>
        <begin position="1"/>
        <end position="23"/>
    </location>
</feature>
<name>A0A9N9XA54_DIABA</name>
<protein>
    <submittedName>
        <fullName evidence="2">Uncharacterized protein</fullName>
    </submittedName>
</protein>
<accession>A0A9N9XA54</accession>
<sequence>MKMKYCKIYISLLLLGACHLLTGDDEHSEDLEYFLYEDNDGHLQVEYLLNTRLNLTSSASDVKYLFLQ</sequence>
<dbReference type="PROSITE" id="PS51257">
    <property type="entry name" value="PROKAR_LIPOPROTEIN"/>
    <property type="match status" value="1"/>
</dbReference>
<feature type="chain" id="PRO_5040345687" evidence="1">
    <location>
        <begin position="24"/>
        <end position="68"/>
    </location>
</feature>
<keyword evidence="3" id="KW-1185">Reference proteome</keyword>
<organism evidence="2 3">
    <name type="scientific">Diabrotica balteata</name>
    <name type="common">Banded cucumber beetle</name>
    <dbReference type="NCBI Taxonomy" id="107213"/>
    <lineage>
        <taxon>Eukaryota</taxon>
        <taxon>Metazoa</taxon>
        <taxon>Ecdysozoa</taxon>
        <taxon>Arthropoda</taxon>
        <taxon>Hexapoda</taxon>
        <taxon>Insecta</taxon>
        <taxon>Pterygota</taxon>
        <taxon>Neoptera</taxon>
        <taxon>Endopterygota</taxon>
        <taxon>Coleoptera</taxon>
        <taxon>Polyphaga</taxon>
        <taxon>Cucujiformia</taxon>
        <taxon>Chrysomeloidea</taxon>
        <taxon>Chrysomelidae</taxon>
        <taxon>Galerucinae</taxon>
        <taxon>Diabroticina</taxon>
        <taxon>Diabroticites</taxon>
        <taxon>Diabrotica</taxon>
    </lineage>
</organism>
<proteinExistence type="predicted"/>
<evidence type="ECO:0000313" key="3">
    <source>
        <dbReference type="Proteomes" id="UP001153709"/>
    </source>
</evidence>
<dbReference type="Proteomes" id="UP001153709">
    <property type="component" value="Chromosome 3"/>
</dbReference>
<keyword evidence="1" id="KW-0732">Signal</keyword>
<gene>
    <name evidence="2" type="ORF">DIABBA_LOCUS4591</name>
</gene>